<dbReference type="EMBL" id="LT960614">
    <property type="protein sequence ID" value="SON57813.1"/>
    <property type="molecule type" value="Genomic_DNA"/>
</dbReference>
<feature type="region of interest" description="Disordered" evidence="1">
    <location>
        <begin position="1"/>
        <end position="194"/>
    </location>
</feature>
<feature type="compositionally biased region" description="Low complexity" evidence="1">
    <location>
        <begin position="98"/>
        <end position="125"/>
    </location>
</feature>
<dbReference type="Proteomes" id="UP000223606">
    <property type="component" value="Chromosome 1"/>
</dbReference>
<organism evidence="2 3">
    <name type="scientific">Hartmannibacter diazotrophicus</name>
    <dbReference type="NCBI Taxonomy" id="1482074"/>
    <lineage>
        <taxon>Bacteria</taxon>
        <taxon>Pseudomonadati</taxon>
        <taxon>Pseudomonadota</taxon>
        <taxon>Alphaproteobacteria</taxon>
        <taxon>Hyphomicrobiales</taxon>
        <taxon>Pleomorphomonadaceae</taxon>
        <taxon>Hartmannibacter</taxon>
    </lineage>
</organism>
<sequence length="295" mass="30316">MKNEAPNHHHVNDSEQSERRWRDDVPNHEIGNARHDGNPWTFDEGHNDEPPHTPDAASAKTGGGPKQVHDQLDQAPVQHNEPDPRQESGLPDSSPQTSGAPAHGSAAPSSGPDAEPDDAAAPIASGPHGQSGMPSLAPLDAGRTDIAPAHHQGEPASGGANVASAPHPGGSAPHQVAPTPADAGTPEAHDQGGSHPCCCGDELGWSDGDLRDAGALQGMIGQLLHGGDEGAVNLFLDIEHLDVDIFNIVQNTLVQTTEIVFDASDGGSIDVGGDVTAIGTQTALVDGFDVSHFFG</sequence>
<accession>A0A2C9DC45</accession>
<evidence type="ECO:0000313" key="3">
    <source>
        <dbReference type="Proteomes" id="UP000223606"/>
    </source>
</evidence>
<keyword evidence="3" id="KW-1185">Reference proteome</keyword>
<proteinExistence type="predicted"/>
<reference evidence="3" key="1">
    <citation type="submission" date="2017-09" db="EMBL/GenBank/DDBJ databases">
        <title>Genome sequence of Nannocystis excedens DSM 71.</title>
        <authorList>
            <person name="Blom J."/>
        </authorList>
    </citation>
    <scope>NUCLEOTIDE SEQUENCE [LARGE SCALE GENOMIC DNA]</scope>
    <source>
        <strain evidence="3">type strain: E19</strain>
    </source>
</reference>
<evidence type="ECO:0000256" key="1">
    <source>
        <dbReference type="SAM" id="MobiDB-lite"/>
    </source>
</evidence>
<dbReference type="KEGG" id="hdi:HDIA_4272"/>
<name>A0A2C9DC45_9HYPH</name>
<protein>
    <submittedName>
        <fullName evidence="2">Uncharacterized protein</fullName>
    </submittedName>
</protein>
<evidence type="ECO:0000313" key="2">
    <source>
        <dbReference type="EMBL" id="SON57813.1"/>
    </source>
</evidence>
<feature type="compositionally biased region" description="Basic and acidic residues" evidence="1">
    <location>
        <begin position="1"/>
        <end position="52"/>
    </location>
</feature>
<dbReference type="RefSeq" id="WP_099558013.1">
    <property type="nucleotide sequence ID" value="NZ_LT960614.1"/>
</dbReference>
<dbReference type="AlphaFoldDB" id="A0A2C9DC45"/>
<gene>
    <name evidence="2" type="ORF">HDIA_4272</name>
</gene>